<sequence>NRIPDLEQYQIKIAGDVRKFASKDEAFLFLQKEYDFTYNRANVAGERIIELKKEINELKKDLYDMKTISPPPFWDEYVDSLNKMYDSSSTSRSSHPSSPRSIP</sequence>
<proteinExistence type="predicted"/>
<protein>
    <submittedName>
        <fullName evidence="2">Uncharacterized protein</fullName>
    </submittedName>
</protein>
<gene>
    <name evidence="2" type="ORF">S01H1_78011</name>
</gene>
<feature type="non-terminal residue" evidence="2">
    <location>
        <position position="1"/>
    </location>
</feature>
<dbReference type="EMBL" id="BARS01052474">
    <property type="protein sequence ID" value="GAG53399.1"/>
    <property type="molecule type" value="Genomic_DNA"/>
</dbReference>
<dbReference type="AlphaFoldDB" id="X0YC44"/>
<reference evidence="2" key="1">
    <citation type="journal article" date="2014" name="Front. Microbiol.">
        <title>High frequency of phylogenetically diverse reductive dehalogenase-homologous genes in deep subseafloor sedimentary metagenomes.</title>
        <authorList>
            <person name="Kawai M."/>
            <person name="Futagami T."/>
            <person name="Toyoda A."/>
            <person name="Takaki Y."/>
            <person name="Nishi S."/>
            <person name="Hori S."/>
            <person name="Arai W."/>
            <person name="Tsubouchi T."/>
            <person name="Morono Y."/>
            <person name="Uchiyama I."/>
            <person name="Ito T."/>
            <person name="Fujiyama A."/>
            <person name="Inagaki F."/>
            <person name="Takami H."/>
        </authorList>
    </citation>
    <scope>NUCLEOTIDE SEQUENCE</scope>
    <source>
        <strain evidence="2">Expedition CK06-06</strain>
    </source>
</reference>
<evidence type="ECO:0000313" key="2">
    <source>
        <dbReference type="EMBL" id="GAG53399.1"/>
    </source>
</evidence>
<evidence type="ECO:0000256" key="1">
    <source>
        <dbReference type="SAM" id="Coils"/>
    </source>
</evidence>
<name>X0YC44_9ZZZZ</name>
<organism evidence="2">
    <name type="scientific">marine sediment metagenome</name>
    <dbReference type="NCBI Taxonomy" id="412755"/>
    <lineage>
        <taxon>unclassified sequences</taxon>
        <taxon>metagenomes</taxon>
        <taxon>ecological metagenomes</taxon>
    </lineage>
</organism>
<comment type="caution">
    <text evidence="2">The sequence shown here is derived from an EMBL/GenBank/DDBJ whole genome shotgun (WGS) entry which is preliminary data.</text>
</comment>
<accession>X0YC44</accession>
<feature type="coiled-coil region" evidence="1">
    <location>
        <begin position="41"/>
        <end position="68"/>
    </location>
</feature>
<keyword evidence="1" id="KW-0175">Coiled coil</keyword>